<evidence type="ECO:0000256" key="8">
    <source>
        <dbReference type="ARBA" id="ARBA00022737"/>
    </source>
</evidence>
<dbReference type="InterPro" id="IPR009465">
    <property type="entry name" value="Spondin_N"/>
</dbReference>
<dbReference type="InterPro" id="IPR002861">
    <property type="entry name" value="Reeler_dom"/>
</dbReference>
<dbReference type="Pfam" id="PF00090">
    <property type="entry name" value="TSP_1"/>
    <property type="match status" value="3"/>
</dbReference>
<dbReference type="Gene3D" id="2.60.40.2130">
    <property type="entry name" value="F-spondin domain"/>
    <property type="match status" value="1"/>
</dbReference>
<evidence type="ECO:0000256" key="7">
    <source>
        <dbReference type="ARBA" id="ARBA00022729"/>
    </source>
</evidence>
<dbReference type="GO" id="GO:0046872">
    <property type="term" value="F:metal ion binding"/>
    <property type="evidence" value="ECO:0007669"/>
    <property type="project" value="UniProtKB-KW"/>
</dbReference>
<name>A0A224XEU1_9HEMI</name>
<keyword evidence="6" id="KW-0479">Metal-binding</keyword>
<dbReference type="PANTHER" id="PTHR11311:SF16">
    <property type="entry name" value="SPONDIN-1"/>
    <property type="match status" value="1"/>
</dbReference>
<dbReference type="PROSITE" id="PS50279">
    <property type="entry name" value="BPTI_KUNITZ_2"/>
    <property type="match status" value="1"/>
</dbReference>
<dbReference type="PRINTS" id="PR00759">
    <property type="entry name" value="BASICPTASE"/>
</dbReference>
<evidence type="ECO:0000256" key="10">
    <source>
        <dbReference type="ARBA" id="ARBA00022900"/>
    </source>
</evidence>
<keyword evidence="3" id="KW-0964">Secreted</keyword>
<evidence type="ECO:0000256" key="6">
    <source>
        <dbReference type="ARBA" id="ARBA00022723"/>
    </source>
</evidence>
<dbReference type="SUPFAM" id="SSF82895">
    <property type="entry name" value="TSP-1 type 1 repeat"/>
    <property type="match status" value="5"/>
</dbReference>
<keyword evidence="8" id="KW-0677">Repeat</keyword>
<feature type="signal peptide" evidence="14">
    <location>
        <begin position="1"/>
        <end position="23"/>
    </location>
</feature>
<evidence type="ECO:0000259" key="17">
    <source>
        <dbReference type="PROSITE" id="PS51020"/>
    </source>
</evidence>
<organism evidence="18">
    <name type="scientific">Panstrongylus lignarius</name>
    <dbReference type="NCBI Taxonomy" id="156445"/>
    <lineage>
        <taxon>Eukaryota</taxon>
        <taxon>Metazoa</taxon>
        <taxon>Ecdysozoa</taxon>
        <taxon>Arthropoda</taxon>
        <taxon>Hexapoda</taxon>
        <taxon>Insecta</taxon>
        <taxon>Pterygota</taxon>
        <taxon>Neoptera</taxon>
        <taxon>Paraneoptera</taxon>
        <taxon>Hemiptera</taxon>
        <taxon>Heteroptera</taxon>
        <taxon>Panheteroptera</taxon>
        <taxon>Cimicomorpha</taxon>
        <taxon>Reduviidae</taxon>
        <taxon>Triatominae</taxon>
        <taxon>Panstrongylus</taxon>
    </lineage>
</organism>
<dbReference type="CDD" id="cd00109">
    <property type="entry name" value="Kunitz-type"/>
    <property type="match status" value="1"/>
</dbReference>
<dbReference type="GO" id="GO:0031012">
    <property type="term" value="C:extracellular matrix"/>
    <property type="evidence" value="ECO:0007669"/>
    <property type="project" value="TreeGrafter"/>
</dbReference>
<dbReference type="Pfam" id="PF19028">
    <property type="entry name" value="TSP1_spondin"/>
    <property type="match status" value="2"/>
</dbReference>
<sequence>MARQGLFKLLLLILACWAVRNDAVPKCDKVPEGTTAAKSRADSRFTLEILGSPQTYSPGEMYTVSLKGGPRGSTVMARFIGFILTVETAGRTGAAPGTLYLFGDSLTKFSDHCPNTITHTTLDPKIEVQALWTAPPQGTGCVIFSATVIERKDLWYQGDKPLLITLCEDLQQNSDEQPEVNQQCCACDEAKYEVTFEGLWSRHTHPKDFPDSWMTRFSDVIGASHSTDYRFWDYGGIASEGLEEVAELGSTRKLESELKSQSQNIRTIIKARGISYPNVTGKTFAVFRVDSKHHLISLVSMIDPSPDWIVGVSGLELCLSNCSWLESKMLNLYPWDVGTDSGITYTSPDMPTEPKDHIRRLTASFPADPRSPFYDAAGEEMKPLARLHLIRQRLYEKSCSDDNMEGNNEACEVGEWSDWSPCSASCGAGKRSRQRFYNNDNLASLKNCHRELTTRSTCYASIPCRDGTGGSSKEKVSEPDETCAVTPWSQWSGCSVSCGKGVRHRFRRLENRRNWKKCMFTQNPLVLKEDDVCVGEDGEECQVEVMAAALSSKCEVGPWSEWSTCSVTCGQGSRIRKREILGPKRSNSPTADDPCTGIKTIETISCSDLPNCQLTPEQAREVCQLPKVVGPCRGHFEKWYFDAVTHTCRKFAFSGCRGNRNQFPTQEECETICKELKGEGTTLEQFSGFAPASLVAGPYGPVVDCKVSHWSDWSPCSVTCGRGLKQKNRRIIVNSRNGGKPCPKKLIRRKKCNKGPCTTGFVSDEMRLSTSEYDDSIQEDDCVYSEWTPWSLCSATCGLNSVQQRTRSIDYVKTRDPARCLERLETRVCNVSACRKNN</sequence>
<dbReference type="InterPro" id="IPR036383">
    <property type="entry name" value="TSP1_rpt_sf"/>
</dbReference>
<dbReference type="Gene3D" id="2.60.40.4060">
    <property type="entry name" value="Reeler domain"/>
    <property type="match status" value="1"/>
</dbReference>
<dbReference type="InterPro" id="IPR044004">
    <property type="entry name" value="TSP1_spondin_dom"/>
</dbReference>
<dbReference type="FunFam" id="4.10.410.10:FF:000020">
    <property type="entry name" value="Collagen, type VI, alpha 3"/>
    <property type="match status" value="1"/>
</dbReference>
<evidence type="ECO:0000259" key="15">
    <source>
        <dbReference type="PROSITE" id="PS50279"/>
    </source>
</evidence>
<dbReference type="Gene3D" id="2.20.100.10">
    <property type="entry name" value="Thrombospondin type-1 (TSP1) repeat"/>
    <property type="match status" value="5"/>
</dbReference>
<dbReference type="PROSITE" id="PS51019">
    <property type="entry name" value="REELIN"/>
    <property type="match status" value="1"/>
</dbReference>
<evidence type="ECO:0000256" key="2">
    <source>
        <dbReference type="ARBA" id="ARBA00019594"/>
    </source>
</evidence>
<comment type="subcellular location">
    <subcellularLocation>
        <location evidence="1">Secreted</location>
        <location evidence="1">Extracellular space</location>
        <location evidence="1">Extracellular matrix</location>
    </subcellularLocation>
</comment>
<dbReference type="InterPro" id="IPR002223">
    <property type="entry name" value="Kunitz_BPTI"/>
</dbReference>
<dbReference type="InterPro" id="IPR038678">
    <property type="entry name" value="Spondin_N_sf"/>
</dbReference>
<feature type="domain" description="Reelin" evidence="16">
    <location>
        <begin position="12"/>
        <end position="179"/>
    </location>
</feature>
<keyword evidence="9" id="KW-0130">Cell adhesion</keyword>
<evidence type="ECO:0000256" key="13">
    <source>
        <dbReference type="ARBA" id="ARBA00030964"/>
    </source>
</evidence>
<dbReference type="NCBIfam" id="NF038123">
    <property type="entry name" value="NF038123_dom"/>
    <property type="match status" value="1"/>
</dbReference>
<dbReference type="PANTHER" id="PTHR11311">
    <property type="entry name" value="SPONDIN"/>
    <property type="match status" value="1"/>
</dbReference>
<protein>
    <recommendedName>
        <fullName evidence="2">Spondin-1</fullName>
    </recommendedName>
    <alternativeName>
        <fullName evidence="13">F-spondin</fullName>
    </alternativeName>
</protein>
<accession>A0A224XEU1</accession>
<evidence type="ECO:0000256" key="9">
    <source>
        <dbReference type="ARBA" id="ARBA00022889"/>
    </source>
</evidence>
<evidence type="ECO:0000313" key="18">
    <source>
        <dbReference type="EMBL" id="JAW08298.1"/>
    </source>
</evidence>
<proteinExistence type="predicted"/>
<dbReference type="GO" id="GO:0007155">
    <property type="term" value="P:cell adhesion"/>
    <property type="evidence" value="ECO:0007669"/>
    <property type="project" value="UniProtKB-KW"/>
</dbReference>
<dbReference type="InterPro" id="IPR036880">
    <property type="entry name" value="Kunitz_BPTI_sf"/>
</dbReference>
<feature type="domain" description="Spondin" evidence="17">
    <location>
        <begin position="180"/>
        <end position="369"/>
    </location>
</feature>
<dbReference type="PROSITE" id="PS00280">
    <property type="entry name" value="BPTI_KUNITZ_1"/>
    <property type="match status" value="1"/>
</dbReference>
<dbReference type="CDD" id="cd08544">
    <property type="entry name" value="Reeler"/>
    <property type="match status" value="1"/>
</dbReference>
<keyword evidence="12" id="KW-0325">Glycoprotein</keyword>
<dbReference type="PROSITE" id="PS51020">
    <property type="entry name" value="SPONDIN"/>
    <property type="match status" value="1"/>
</dbReference>
<keyword evidence="10" id="KW-0722">Serine protease inhibitor</keyword>
<dbReference type="Pfam" id="PF00014">
    <property type="entry name" value="Kunitz_BPTI"/>
    <property type="match status" value="1"/>
</dbReference>
<dbReference type="InterPro" id="IPR020901">
    <property type="entry name" value="Prtase_inh_Kunz-CS"/>
</dbReference>
<keyword evidence="4" id="KW-0272">Extracellular matrix</keyword>
<dbReference type="Pfam" id="PF02014">
    <property type="entry name" value="Reeler"/>
    <property type="match status" value="1"/>
</dbReference>
<evidence type="ECO:0000259" key="16">
    <source>
        <dbReference type="PROSITE" id="PS51019"/>
    </source>
</evidence>
<dbReference type="Gene3D" id="4.10.410.10">
    <property type="entry name" value="Pancreatic trypsin inhibitor Kunitz domain"/>
    <property type="match status" value="1"/>
</dbReference>
<dbReference type="GO" id="GO:0004867">
    <property type="term" value="F:serine-type endopeptidase inhibitor activity"/>
    <property type="evidence" value="ECO:0007669"/>
    <property type="project" value="UniProtKB-KW"/>
</dbReference>
<dbReference type="InterPro" id="IPR042307">
    <property type="entry name" value="Reeler_sf"/>
</dbReference>
<evidence type="ECO:0000256" key="11">
    <source>
        <dbReference type="ARBA" id="ARBA00023157"/>
    </source>
</evidence>
<evidence type="ECO:0000256" key="4">
    <source>
        <dbReference type="ARBA" id="ARBA00022530"/>
    </source>
</evidence>
<evidence type="ECO:0000256" key="14">
    <source>
        <dbReference type="SAM" id="SignalP"/>
    </source>
</evidence>
<dbReference type="SUPFAM" id="SSF57362">
    <property type="entry name" value="BPTI-like"/>
    <property type="match status" value="1"/>
</dbReference>
<evidence type="ECO:0000256" key="3">
    <source>
        <dbReference type="ARBA" id="ARBA00022525"/>
    </source>
</evidence>
<evidence type="ECO:0000256" key="1">
    <source>
        <dbReference type="ARBA" id="ARBA00004498"/>
    </source>
</evidence>
<evidence type="ECO:0000256" key="12">
    <source>
        <dbReference type="ARBA" id="ARBA00023180"/>
    </source>
</evidence>
<dbReference type="InterPro" id="IPR000884">
    <property type="entry name" value="TSP1_rpt"/>
</dbReference>
<evidence type="ECO:0000256" key="5">
    <source>
        <dbReference type="ARBA" id="ARBA00022690"/>
    </source>
</evidence>
<dbReference type="SMART" id="SM00131">
    <property type="entry name" value="KU"/>
    <property type="match status" value="1"/>
</dbReference>
<dbReference type="SMART" id="SM00209">
    <property type="entry name" value="TSP1"/>
    <property type="match status" value="5"/>
</dbReference>
<dbReference type="InterPro" id="IPR051418">
    <property type="entry name" value="Spondin/Thrombospondin_T1"/>
</dbReference>
<dbReference type="PROSITE" id="PS50092">
    <property type="entry name" value="TSP1"/>
    <property type="match status" value="5"/>
</dbReference>
<keyword evidence="7 14" id="KW-0732">Signal</keyword>
<feature type="chain" id="PRO_5012217479" description="Spondin-1" evidence="14">
    <location>
        <begin position="24"/>
        <end position="838"/>
    </location>
</feature>
<dbReference type="AlphaFoldDB" id="A0A224XEU1"/>
<reference evidence="18" key="1">
    <citation type="journal article" date="2018" name="PLoS Negl. Trop. Dis.">
        <title>An insight into the salivary gland and fat body transcriptome of Panstrongylus lignarius (Hemiptera: Heteroptera), the main vector of Chagas disease in Peru.</title>
        <authorList>
            <person name="Nevoa J.C."/>
            <person name="Mendes M.T."/>
            <person name="da Silva M.V."/>
            <person name="Soares S.C."/>
            <person name="Oliveira C.J.F."/>
            <person name="Ribeiro J.M.C."/>
        </authorList>
    </citation>
    <scope>NUCLEOTIDE SEQUENCE</scope>
</reference>
<keyword evidence="11" id="KW-1015">Disulfide bond</keyword>
<dbReference type="FunFam" id="2.60.40.2130:FF:000002">
    <property type="entry name" value="Putative Spondin-1"/>
    <property type="match status" value="1"/>
</dbReference>
<dbReference type="Pfam" id="PF06468">
    <property type="entry name" value="Spond_N"/>
    <property type="match status" value="1"/>
</dbReference>
<feature type="domain" description="BPTI/Kunitz inhibitor" evidence="15">
    <location>
        <begin position="623"/>
        <end position="673"/>
    </location>
</feature>
<keyword evidence="5" id="KW-0646">Protease inhibitor</keyword>
<dbReference type="EMBL" id="GFTR01008128">
    <property type="protein sequence ID" value="JAW08298.1"/>
    <property type="molecule type" value="Transcribed_RNA"/>
</dbReference>